<dbReference type="GO" id="GO:0043014">
    <property type="term" value="F:alpha-tubulin binding"/>
    <property type="evidence" value="ECO:0007669"/>
    <property type="project" value="InterPro"/>
</dbReference>
<gene>
    <name evidence="1" type="ORF">BSL78_16595</name>
</gene>
<dbReference type="Proteomes" id="UP000230750">
    <property type="component" value="Unassembled WGS sequence"/>
</dbReference>
<protein>
    <submittedName>
        <fullName evidence="1">Uncharacterized protein</fullName>
    </submittedName>
</protein>
<dbReference type="OrthoDB" id="10580524at2759"/>
<sequence length="222" mass="24711">MNVRPRPTHKYLITMLEVPDLLLPEGNVGDPAAMMTLHGTGSQELKSASKISRVVPPEVNCHHVSVAGKNYLSVKVANASHSPVILKEAQVLVNKNELQTSNQKIRDSSSETSLKNPEELSEVVSKVSVKIPVTQIQAMPFPLLQHEEVIFLCNIEMQSAQMSIAKFQKIKIPLLFALTFQTEFEDGPASMRAQYHLPKLRLQSPSLVMLTECSSPVKKYQR</sequence>
<dbReference type="InterPro" id="IPR031626">
    <property type="entry name" value="TRAPPC14"/>
</dbReference>
<name>A0A2G8KEW5_STIJA</name>
<accession>A0A2G8KEW5</accession>
<dbReference type="GO" id="GO:0060271">
    <property type="term" value="P:cilium assembly"/>
    <property type="evidence" value="ECO:0007669"/>
    <property type="project" value="InterPro"/>
</dbReference>
<dbReference type="PANTHER" id="PTHR16096:SF8">
    <property type="entry name" value="TRAFFICKING PROTEIN PARTICLE COMPLEX SUBUNIT 14"/>
    <property type="match status" value="1"/>
</dbReference>
<evidence type="ECO:0000313" key="1">
    <source>
        <dbReference type="EMBL" id="PIK46531.1"/>
    </source>
</evidence>
<dbReference type="EMBL" id="MRZV01000638">
    <property type="protein sequence ID" value="PIK46531.1"/>
    <property type="molecule type" value="Genomic_DNA"/>
</dbReference>
<keyword evidence="2" id="KW-1185">Reference proteome</keyword>
<organism evidence="1 2">
    <name type="scientific">Stichopus japonicus</name>
    <name type="common">Sea cucumber</name>
    <dbReference type="NCBI Taxonomy" id="307972"/>
    <lineage>
        <taxon>Eukaryota</taxon>
        <taxon>Metazoa</taxon>
        <taxon>Echinodermata</taxon>
        <taxon>Eleutherozoa</taxon>
        <taxon>Echinozoa</taxon>
        <taxon>Holothuroidea</taxon>
        <taxon>Aspidochirotacea</taxon>
        <taxon>Aspidochirotida</taxon>
        <taxon>Stichopodidae</taxon>
        <taxon>Apostichopus</taxon>
    </lineage>
</organism>
<reference evidence="1 2" key="1">
    <citation type="journal article" date="2017" name="PLoS Biol.">
        <title>The sea cucumber genome provides insights into morphological evolution and visceral regeneration.</title>
        <authorList>
            <person name="Zhang X."/>
            <person name="Sun L."/>
            <person name="Yuan J."/>
            <person name="Sun Y."/>
            <person name="Gao Y."/>
            <person name="Zhang L."/>
            <person name="Li S."/>
            <person name="Dai H."/>
            <person name="Hamel J.F."/>
            <person name="Liu C."/>
            <person name="Yu Y."/>
            <person name="Liu S."/>
            <person name="Lin W."/>
            <person name="Guo K."/>
            <person name="Jin S."/>
            <person name="Xu P."/>
            <person name="Storey K.B."/>
            <person name="Huan P."/>
            <person name="Zhang T."/>
            <person name="Zhou Y."/>
            <person name="Zhang J."/>
            <person name="Lin C."/>
            <person name="Li X."/>
            <person name="Xing L."/>
            <person name="Huo D."/>
            <person name="Sun M."/>
            <person name="Wang L."/>
            <person name="Mercier A."/>
            <person name="Li F."/>
            <person name="Yang H."/>
            <person name="Xiang J."/>
        </authorList>
    </citation>
    <scope>NUCLEOTIDE SEQUENCE [LARGE SCALE GENOMIC DNA]</scope>
    <source>
        <strain evidence="1">Shaxun</strain>
        <tissue evidence="1">Muscle</tissue>
    </source>
</reference>
<comment type="caution">
    <text evidence="1">The sequence shown here is derived from an EMBL/GenBank/DDBJ whole genome shotgun (WGS) entry which is preliminary data.</text>
</comment>
<dbReference type="GO" id="GO:1990071">
    <property type="term" value="C:TRAPPII protein complex"/>
    <property type="evidence" value="ECO:0007669"/>
    <property type="project" value="TreeGrafter"/>
</dbReference>
<dbReference type="AlphaFoldDB" id="A0A2G8KEW5"/>
<proteinExistence type="predicted"/>
<evidence type="ECO:0000313" key="2">
    <source>
        <dbReference type="Proteomes" id="UP000230750"/>
    </source>
</evidence>
<dbReference type="PANTHER" id="PTHR16096">
    <property type="entry name" value="MICROTUBULE-ASSOCIATED PROTEIN 11"/>
    <property type="match status" value="1"/>
</dbReference>